<gene>
    <name evidence="2" type="ORF">GM661_06840</name>
</gene>
<keyword evidence="1" id="KW-0812">Transmembrane</keyword>
<evidence type="ECO:0000313" key="2">
    <source>
        <dbReference type="EMBL" id="QTL97722.1"/>
    </source>
</evidence>
<keyword evidence="3" id="KW-1185">Reference proteome</keyword>
<dbReference type="InterPro" id="IPR007359">
    <property type="entry name" value="SigmaE_reg_RseC_MucC"/>
</dbReference>
<dbReference type="PANTHER" id="PTHR35867:SF1">
    <property type="entry name" value="PROTEIN RSEC"/>
    <property type="match status" value="1"/>
</dbReference>
<dbReference type="RefSeq" id="WP_230869343.1">
    <property type="nucleotide sequence ID" value="NZ_CP046640.1"/>
</dbReference>
<feature type="transmembrane region" description="Helical" evidence="1">
    <location>
        <begin position="107"/>
        <end position="126"/>
    </location>
</feature>
<evidence type="ECO:0000313" key="3">
    <source>
        <dbReference type="Proteomes" id="UP000665020"/>
    </source>
</evidence>
<keyword evidence="1" id="KW-0472">Membrane</keyword>
<dbReference type="Pfam" id="PF04246">
    <property type="entry name" value="RseC_MucC"/>
    <property type="match status" value="1"/>
</dbReference>
<dbReference type="AlphaFoldDB" id="A0A8A7KIL9"/>
<keyword evidence="1" id="KW-1133">Transmembrane helix</keyword>
<name>A0A8A7KIL9_9FIRM</name>
<reference evidence="2" key="1">
    <citation type="submission" date="2019-12" db="EMBL/GenBank/DDBJ databases">
        <authorList>
            <person name="zhang j."/>
            <person name="sun C.M."/>
        </authorList>
    </citation>
    <scope>NUCLEOTIDE SEQUENCE</scope>
    <source>
        <strain evidence="2">NS-1</strain>
    </source>
</reference>
<dbReference type="PIRSF" id="PIRSF004923">
    <property type="entry name" value="RseC"/>
    <property type="match status" value="1"/>
</dbReference>
<dbReference type="Proteomes" id="UP000665020">
    <property type="component" value="Chromosome"/>
</dbReference>
<dbReference type="KEGG" id="ifn:GM661_06840"/>
<sequence length="147" mass="16342">MIEKGQIINTNDSMATVRIRRHSLCSKCTNKCGLARQDSHEVDEIEVEVDNEIGARVGNQVKIEMGEQSLVLSSLIVYLFPLVALIAGYFIAAYFASYFTTLSSETAGIIGSLVLTVVSFIILRYANRIFARHRDFQPHITDIIGSD</sequence>
<dbReference type="PANTHER" id="PTHR35867">
    <property type="entry name" value="PROTEIN RSEC"/>
    <property type="match status" value="1"/>
</dbReference>
<feature type="transmembrane region" description="Helical" evidence="1">
    <location>
        <begin position="70"/>
        <end position="95"/>
    </location>
</feature>
<dbReference type="EMBL" id="CP046640">
    <property type="protein sequence ID" value="QTL97722.1"/>
    <property type="molecule type" value="Genomic_DNA"/>
</dbReference>
<accession>A0A8A7KIL9</accession>
<proteinExistence type="predicted"/>
<evidence type="ECO:0000256" key="1">
    <source>
        <dbReference type="SAM" id="Phobius"/>
    </source>
</evidence>
<organism evidence="2 3">
    <name type="scientific">Iocasia fonsfrigidae</name>
    <dbReference type="NCBI Taxonomy" id="2682810"/>
    <lineage>
        <taxon>Bacteria</taxon>
        <taxon>Bacillati</taxon>
        <taxon>Bacillota</taxon>
        <taxon>Clostridia</taxon>
        <taxon>Halanaerobiales</taxon>
        <taxon>Halanaerobiaceae</taxon>
        <taxon>Iocasia</taxon>
    </lineage>
</organism>
<protein>
    <submittedName>
        <fullName evidence="2">Sigma E positive regulator RseC/MucC</fullName>
    </submittedName>
</protein>
<dbReference type="InterPro" id="IPR026268">
    <property type="entry name" value="RseC"/>
</dbReference>